<organism evidence="1 2">
    <name type="scientific">Paenibacillus agricola</name>
    <dbReference type="NCBI Taxonomy" id="2716264"/>
    <lineage>
        <taxon>Bacteria</taxon>
        <taxon>Bacillati</taxon>
        <taxon>Bacillota</taxon>
        <taxon>Bacilli</taxon>
        <taxon>Bacillales</taxon>
        <taxon>Paenibacillaceae</taxon>
        <taxon>Paenibacillus</taxon>
    </lineage>
</organism>
<gene>
    <name evidence="1" type="ORF">G9U52_06995</name>
</gene>
<dbReference type="Proteomes" id="UP001165962">
    <property type="component" value="Unassembled WGS sequence"/>
</dbReference>
<sequence>MLGLRQKISCGLQILSDEIRIVVIHPGSRSLSMKRCHSEPLAPGVIQNGKIVNEEAVSEAIRHIAQMLGIRGAGIYLSVPTSSTILRKSIFPVMNDKELRNMIDVELNSGSQMPFKDPVFDYVRLGSAAIANPEEKVGRKTKPKQEEVLIFVSPAQVVESYVRVVREAGLKPLSVELESLASFRLLLQYSERSKTQLPECFIMINAESARLEFSIFVEGIPVFLHSVADVGAGASYAKTVTTELSRIMYYFSYSISTKQEDIQALYLLGAEDQLAELPRRLREVFDGQVHTISLEGLLQEQIDAVQAYAIPIGLALKGA</sequence>
<dbReference type="InterPro" id="IPR005883">
    <property type="entry name" value="PilM"/>
</dbReference>
<dbReference type="InterPro" id="IPR050696">
    <property type="entry name" value="FtsA/MreB"/>
</dbReference>
<accession>A0ABX0J019</accession>
<dbReference type="Gene3D" id="3.30.420.40">
    <property type="match status" value="1"/>
</dbReference>
<comment type="caution">
    <text evidence="1">The sequence shown here is derived from an EMBL/GenBank/DDBJ whole genome shotgun (WGS) entry which is preliminary data.</text>
</comment>
<dbReference type="PANTHER" id="PTHR32432:SF3">
    <property type="entry name" value="ETHANOLAMINE UTILIZATION PROTEIN EUTJ"/>
    <property type="match status" value="1"/>
</dbReference>
<dbReference type="EMBL" id="JAAOIW010000002">
    <property type="protein sequence ID" value="NHN29579.1"/>
    <property type="molecule type" value="Genomic_DNA"/>
</dbReference>
<reference evidence="1" key="1">
    <citation type="submission" date="2020-03" db="EMBL/GenBank/DDBJ databases">
        <title>Draft sequencing of Paenibacilllus sp. S3N08.</title>
        <authorList>
            <person name="Kim D.-U."/>
        </authorList>
    </citation>
    <scope>NUCLEOTIDE SEQUENCE</scope>
    <source>
        <strain evidence="1">S3N08</strain>
    </source>
</reference>
<dbReference type="RefSeq" id="WP_166147670.1">
    <property type="nucleotide sequence ID" value="NZ_JAAOIW010000002.1"/>
</dbReference>
<proteinExistence type="predicted"/>
<name>A0ABX0J019_9BACL</name>
<dbReference type="Pfam" id="PF11104">
    <property type="entry name" value="PilM_2"/>
    <property type="match status" value="1"/>
</dbReference>
<protein>
    <submittedName>
        <fullName evidence="1">Pilus assembly protein PilM</fullName>
    </submittedName>
</protein>
<dbReference type="PANTHER" id="PTHR32432">
    <property type="entry name" value="CELL DIVISION PROTEIN FTSA-RELATED"/>
    <property type="match status" value="1"/>
</dbReference>
<evidence type="ECO:0000313" key="1">
    <source>
        <dbReference type="EMBL" id="NHN29579.1"/>
    </source>
</evidence>
<dbReference type="SUPFAM" id="SSF53067">
    <property type="entry name" value="Actin-like ATPase domain"/>
    <property type="match status" value="1"/>
</dbReference>
<evidence type="ECO:0000313" key="2">
    <source>
        <dbReference type="Proteomes" id="UP001165962"/>
    </source>
</evidence>
<dbReference type="InterPro" id="IPR043129">
    <property type="entry name" value="ATPase_NBD"/>
</dbReference>
<keyword evidence="2" id="KW-1185">Reference proteome</keyword>